<evidence type="ECO:0000256" key="1">
    <source>
        <dbReference type="SAM" id="MobiDB-lite"/>
    </source>
</evidence>
<sequence length="411" mass="46928">MGRSTRNTEAYRDDPDSVSLHTTPEDYDYDDAPEISGLPPSYADSEGQSSVTIAPRIRHIAPPSTRMNHNTDVKLKNGEPHVCDTLTMMEPRYDTDPTYLEEAVRDLATQPPIPLVYIMGTHRETVKNGDKKQTRDVTDFRIVMNFQRYLGINFTTEGNTSLMGYDTVLNNDKTYRGSFRKTQAPGFKQDLEIGLPAPSLKEWCHRYCASTASLRVFRLRREVTGLDRTFLKNRIEGLIRSTNYRGRISVTFPIEDKNVDIYTSARVNKWRLTTWVRWLFYLTFFWIFSWPYLYFATKRYAVVIANWPFSVSDAHGNKKYTTVSEEQWFEKWQIGIRRLVLDQFQGEASEEQLAGVIARPADPPMPGTLITGHAGIDNAASLLQQGFQVASAISRGDNLSRGLQGGWGYDT</sequence>
<keyword evidence="4" id="KW-1185">Reference proteome</keyword>
<reference evidence="3" key="1">
    <citation type="journal article" date="2021" name="Nat. Commun.">
        <title>Genetic determinants of endophytism in the Arabidopsis root mycobiome.</title>
        <authorList>
            <person name="Mesny F."/>
            <person name="Miyauchi S."/>
            <person name="Thiergart T."/>
            <person name="Pickel B."/>
            <person name="Atanasova L."/>
            <person name="Karlsson M."/>
            <person name="Huettel B."/>
            <person name="Barry K.W."/>
            <person name="Haridas S."/>
            <person name="Chen C."/>
            <person name="Bauer D."/>
            <person name="Andreopoulos W."/>
            <person name="Pangilinan J."/>
            <person name="LaButti K."/>
            <person name="Riley R."/>
            <person name="Lipzen A."/>
            <person name="Clum A."/>
            <person name="Drula E."/>
            <person name="Henrissat B."/>
            <person name="Kohler A."/>
            <person name="Grigoriev I.V."/>
            <person name="Martin F.M."/>
            <person name="Hacquard S."/>
        </authorList>
    </citation>
    <scope>NUCLEOTIDE SEQUENCE</scope>
    <source>
        <strain evidence="3">MPI-CAGE-CH-0243</strain>
    </source>
</reference>
<feature type="transmembrane region" description="Helical" evidence="2">
    <location>
        <begin position="275"/>
        <end position="295"/>
    </location>
</feature>
<dbReference type="PANTHER" id="PTHR37848">
    <property type="entry name" value="EXPRESSED PROTEIN"/>
    <property type="match status" value="1"/>
</dbReference>
<evidence type="ECO:0000256" key="2">
    <source>
        <dbReference type="SAM" id="Phobius"/>
    </source>
</evidence>
<proteinExistence type="predicted"/>
<name>A0A9P9J2S2_9PLEO</name>
<comment type="caution">
    <text evidence="3">The sequence shown here is derived from an EMBL/GenBank/DDBJ whole genome shotgun (WGS) entry which is preliminary data.</text>
</comment>
<dbReference type="Proteomes" id="UP000700596">
    <property type="component" value="Unassembled WGS sequence"/>
</dbReference>
<dbReference type="PANTHER" id="PTHR37848:SF1">
    <property type="entry name" value="SUN DOMAIN-CONTAINING PROTEIN"/>
    <property type="match status" value="1"/>
</dbReference>
<keyword evidence="2" id="KW-1133">Transmembrane helix</keyword>
<dbReference type="AlphaFoldDB" id="A0A9P9J2S2"/>
<dbReference type="OrthoDB" id="203796at2759"/>
<protein>
    <submittedName>
        <fullName evidence="3">Uncharacterized protein</fullName>
    </submittedName>
</protein>
<keyword evidence="2" id="KW-0472">Membrane</keyword>
<organism evidence="3 4">
    <name type="scientific">Dendryphion nanum</name>
    <dbReference type="NCBI Taxonomy" id="256645"/>
    <lineage>
        <taxon>Eukaryota</taxon>
        <taxon>Fungi</taxon>
        <taxon>Dikarya</taxon>
        <taxon>Ascomycota</taxon>
        <taxon>Pezizomycotina</taxon>
        <taxon>Dothideomycetes</taxon>
        <taxon>Pleosporomycetidae</taxon>
        <taxon>Pleosporales</taxon>
        <taxon>Torulaceae</taxon>
        <taxon>Dendryphion</taxon>
    </lineage>
</organism>
<accession>A0A9P9J2S2</accession>
<evidence type="ECO:0000313" key="3">
    <source>
        <dbReference type="EMBL" id="KAH7139234.1"/>
    </source>
</evidence>
<keyword evidence="2" id="KW-0812">Transmembrane</keyword>
<gene>
    <name evidence="3" type="ORF">B0J11DRAFT_38725</name>
</gene>
<dbReference type="EMBL" id="JAGMWT010000001">
    <property type="protein sequence ID" value="KAH7139234.1"/>
    <property type="molecule type" value="Genomic_DNA"/>
</dbReference>
<feature type="region of interest" description="Disordered" evidence="1">
    <location>
        <begin position="1"/>
        <end position="50"/>
    </location>
</feature>
<evidence type="ECO:0000313" key="4">
    <source>
        <dbReference type="Proteomes" id="UP000700596"/>
    </source>
</evidence>